<evidence type="ECO:0000313" key="2">
    <source>
        <dbReference type="EMBL" id="OOR83975.1"/>
    </source>
</evidence>
<dbReference type="InterPro" id="IPR006944">
    <property type="entry name" value="Phage/GTA_portal"/>
</dbReference>
<gene>
    <name evidence="2" type="ORF">B0180_05545</name>
</gene>
<protein>
    <submittedName>
        <fullName evidence="2">Phage portal protein</fullName>
    </submittedName>
</protein>
<organism evidence="2 3">
    <name type="scientific">Moraxella canis</name>
    <dbReference type="NCBI Taxonomy" id="90239"/>
    <lineage>
        <taxon>Bacteria</taxon>
        <taxon>Pseudomonadati</taxon>
        <taxon>Pseudomonadota</taxon>
        <taxon>Gammaproteobacteria</taxon>
        <taxon>Moraxellales</taxon>
        <taxon>Moraxellaceae</taxon>
        <taxon>Moraxella</taxon>
    </lineage>
</organism>
<dbReference type="EMBL" id="MUXT01000006">
    <property type="protein sequence ID" value="OOR83975.1"/>
    <property type="molecule type" value="Genomic_DNA"/>
</dbReference>
<reference evidence="2 3" key="1">
    <citation type="submission" date="2017-02" db="EMBL/GenBank/DDBJ databases">
        <title>Draft genome sequence of Moraxella canis CCUG 8415A type strain.</title>
        <authorList>
            <person name="Engstrom-Jakobsson H."/>
            <person name="Salva-Serra F."/>
            <person name="Thorell K."/>
            <person name="Gonzales-Siles L."/>
            <person name="Karlsson R."/>
            <person name="Boulund F."/>
            <person name="Engstrand L."/>
            <person name="Moore E."/>
        </authorList>
    </citation>
    <scope>NUCLEOTIDE SEQUENCE [LARGE SCALE GENOMIC DNA]</scope>
    <source>
        <strain evidence="2 3">CCUG 8415A</strain>
    </source>
</reference>
<proteinExistence type="predicted"/>
<accession>A0A1S9ZKC1</accession>
<dbReference type="Proteomes" id="UP000190322">
    <property type="component" value="Unassembled WGS sequence"/>
</dbReference>
<evidence type="ECO:0000313" key="3">
    <source>
        <dbReference type="Proteomes" id="UP000190322"/>
    </source>
</evidence>
<dbReference type="Pfam" id="PF04860">
    <property type="entry name" value="Phage_portal"/>
    <property type="match status" value="1"/>
</dbReference>
<sequence>MTVSAVFASIRLLSETVSSLPLEMYKIDKDGNRAKADHELINLLRYKPNARQTRIEFFEQLMLNLVSSGNAYIIKGKLSQSSDRIVSLDIVNSANMDVIVERGKLIYRRTLTDNLSAGLTKDYTPDEIWHVKLFGTGTVGMSPLAHARKAVAVADSADDKVTSLMVNGAKPTGVLMTKGNPTAEQRQVLREELGGLVSGSETSIPVLPLDMKFEAVSLTPSDIELLSTRRYSIEEIGRIFGVPSILINDSSQSSNWGTGIQSMIDAFYKFNLRPYLEKLELSMLTNLLPRKDWGKYEFEFDADAVLRASFKERVDSYRSAIASGQMTPNEVRHEEGRPQKTGGDHLYMQINMGTLDAISTNREINDVNNQETSLSQSDEA</sequence>
<evidence type="ECO:0000256" key="1">
    <source>
        <dbReference type="SAM" id="MobiDB-lite"/>
    </source>
</evidence>
<dbReference type="NCBIfam" id="TIGR01537">
    <property type="entry name" value="portal_HK97"/>
    <property type="match status" value="1"/>
</dbReference>
<feature type="region of interest" description="Disordered" evidence="1">
    <location>
        <begin position="325"/>
        <end position="345"/>
    </location>
</feature>
<dbReference type="AlphaFoldDB" id="A0A1S9ZKC1"/>
<name>A0A1S9ZKC1_9GAMM</name>
<comment type="caution">
    <text evidence="2">The sequence shown here is derived from an EMBL/GenBank/DDBJ whole genome shotgun (WGS) entry which is preliminary data.</text>
</comment>
<dbReference type="InterPro" id="IPR006427">
    <property type="entry name" value="Portal_HK97"/>
</dbReference>